<dbReference type="PIRSF" id="PIRSF015601">
    <property type="entry name" value="MTase_slr0722"/>
    <property type="match status" value="1"/>
</dbReference>
<evidence type="ECO:0000256" key="5">
    <source>
        <dbReference type="ARBA" id="ARBA00022490"/>
    </source>
</evidence>
<feature type="domain" description="Ribosomal RNA small subunit methyltransferase E methyltransferase" evidence="13">
    <location>
        <begin position="71"/>
        <end position="238"/>
    </location>
</feature>
<dbReference type="InterPro" id="IPR029028">
    <property type="entry name" value="Alpha/beta_knot_MTases"/>
</dbReference>
<dbReference type="Gene3D" id="3.40.1280.10">
    <property type="match status" value="1"/>
</dbReference>
<sequence>MQKYFVNESIEVNKTFEIESGDQHHIEKVMRNRSGNQIICVDLNHIQYLCTIEDVQAGIILPIEKLDINNELDIEVTLVYALPKGDKFEFVLQKACELGAHHIIPLSSKRCVVKLTKEKFNKKLPRYQKILKEASEQSGRNQIPSIEEVKTIKELKPYLKDYNLVAYEETAKQHQHGELFHTLQQIQTGNSLMIIVGCEGGFDESEIKELNEMGVKCCSLGNRILRSETAPLYLMSVIGYTRELVK</sequence>
<dbReference type="GO" id="GO:0070042">
    <property type="term" value="F:rRNA (uridine-N3-)-methyltransferase activity"/>
    <property type="evidence" value="ECO:0007669"/>
    <property type="project" value="TreeGrafter"/>
</dbReference>
<protein>
    <recommendedName>
        <fullName evidence="4 12">Ribosomal RNA small subunit methyltransferase E</fullName>
        <ecNumber evidence="3 12">2.1.1.193</ecNumber>
    </recommendedName>
</protein>
<evidence type="ECO:0000256" key="8">
    <source>
        <dbReference type="ARBA" id="ARBA00022679"/>
    </source>
</evidence>
<proteinExistence type="inferred from homology"/>
<name>A0A2T3FZR8_9FIRM</name>
<dbReference type="AlphaFoldDB" id="A0A2T3FZR8"/>
<gene>
    <name evidence="14" type="ORF">C7U55_05815</name>
</gene>
<evidence type="ECO:0000256" key="6">
    <source>
        <dbReference type="ARBA" id="ARBA00022552"/>
    </source>
</evidence>
<evidence type="ECO:0000256" key="10">
    <source>
        <dbReference type="ARBA" id="ARBA00025699"/>
    </source>
</evidence>
<evidence type="ECO:0000256" key="4">
    <source>
        <dbReference type="ARBA" id="ARBA00013673"/>
    </source>
</evidence>
<dbReference type="Pfam" id="PF04452">
    <property type="entry name" value="Methyltrans_RNA"/>
    <property type="match status" value="1"/>
</dbReference>
<evidence type="ECO:0000256" key="9">
    <source>
        <dbReference type="ARBA" id="ARBA00022691"/>
    </source>
</evidence>
<dbReference type="Gene3D" id="2.40.240.20">
    <property type="entry name" value="Hypothetical PUA domain-like, domain 1"/>
    <property type="match status" value="1"/>
</dbReference>
<comment type="function">
    <text evidence="10 12">Specifically methylates the N3 position of the uracil ring of uridine 1498 (m3U1498) in 16S rRNA. Acts on the fully assembled 30S ribosomal subunit.</text>
</comment>
<comment type="similarity">
    <text evidence="2 12">Belongs to the RNA methyltransferase RsmE family.</text>
</comment>
<accession>A0A2T3FZR8</accession>
<dbReference type="EMBL" id="PYLP01000005">
    <property type="protein sequence ID" value="PST40779.1"/>
    <property type="molecule type" value="Genomic_DNA"/>
</dbReference>
<dbReference type="InterPro" id="IPR029026">
    <property type="entry name" value="tRNA_m1G_MTases_N"/>
</dbReference>
<dbReference type="Proteomes" id="UP000241201">
    <property type="component" value="Unassembled WGS sequence"/>
</dbReference>
<dbReference type="InterPro" id="IPR015947">
    <property type="entry name" value="PUA-like_sf"/>
</dbReference>
<dbReference type="PANTHER" id="PTHR30027">
    <property type="entry name" value="RIBOSOMAL RNA SMALL SUBUNIT METHYLTRANSFERASE E"/>
    <property type="match status" value="1"/>
</dbReference>
<keyword evidence="8 12" id="KW-0808">Transferase</keyword>
<evidence type="ECO:0000256" key="12">
    <source>
        <dbReference type="PIRNR" id="PIRNR015601"/>
    </source>
</evidence>
<comment type="subcellular location">
    <subcellularLocation>
        <location evidence="1 12">Cytoplasm</location>
    </subcellularLocation>
</comment>
<keyword evidence="5 12" id="KW-0963">Cytoplasm</keyword>
<dbReference type="InterPro" id="IPR046886">
    <property type="entry name" value="RsmE_MTase_dom"/>
</dbReference>
<dbReference type="SUPFAM" id="SSF88697">
    <property type="entry name" value="PUA domain-like"/>
    <property type="match status" value="1"/>
</dbReference>
<dbReference type="SUPFAM" id="SSF75217">
    <property type="entry name" value="alpha/beta knot"/>
    <property type="match status" value="1"/>
</dbReference>
<dbReference type="NCBIfam" id="TIGR00046">
    <property type="entry name" value="RsmE family RNA methyltransferase"/>
    <property type="match status" value="1"/>
</dbReference>
<dbReference type="GeneID" id="77470609"/>
<evidence type="ECO:0000256" key="7">
    <source>
        <dbReference type="ARBA" id="ARBA00022603"/>
    </source>
</evidence>
<keyword evidence="9 12" id="KW-0949">S-adenosyl-L-methionine</keyword>
<dbReference type="GO" id="GO:0070475">
    <property type="term" value="P:rRNA base methylation"/>
    <property type="evidence" value="ECO:0007669"/>
    <property type="project" value="TreeGrafter"/>
</dbReference>
<dbReference type="CDD" id="cd18084">
    <property type="entry name" value="RsmE-like"/>
    <property type="match status" value="1"/>
</dbReference>
<comment type="catalytic activity">
    <reaction evidence="11 12">
        <text>uridine(1498) in 16S rRNA + S-adenosyl-L-methionine = N(3)-methyluridine(1498) in 16S rRNA + S-adenosyl-L-homocysteine + H(+)</text>
        <dbReference type="Rhea" id="RHEA:42920"/>
        <dbReference type="Rhea" id="RHEA-COMP:10283"/>
        <dbReference type="Rhea" id="RHEA-COMP:10284"/>
        <dbReference type="ChEBI" id="CHEBI:15378"/>
        <dbReference type="ChEBI" id="CHEBI:57856"/>
        <dbReference type="ChEBI" id="CHEBI:59789"/>
        <dbReference type="ChEBI" id="CHEBI:65315"/>
        <dbReference type="ChEBI" id="CHEBI:74502"/>
        <dbReference type="EC" id="2.1.1.193"/>
    </reaction>
</comment>
<dbReference type="EC" id="2.1.1.193" evidence="3 12"/>
<keyword evidence="6 12" id="KW-0698">rRNA processing</keyword>
<dbReference type="RefSeq" id="WP_106987766.1">
    <property type="nucleotide sequence ID" value="NZ_DAWBWI010000247.1"/>
</dbReference>
<dbReference type="InterPro" id="IPR006700">
    <property type="entry name" value="RsmE"/>
</dbReference>
<reference evidence="15" key="1">
    <citation type="submission" date="2018-03" db="EMBL/GenBank/DDBJ databases">
        <title>Lachnoclostridium SNUG30370 gen.nov., sp.nov., isolated from human faeces.</title>
        <authorList>
            <person name="Seo B."/>
            <person name="Jeon K."/>
            <person name="Ko G."/>
        </authorList>
    </citation>
    <scope>NUCLEOTIDE SEQUENCE [LARGE SCALE GENOMIC DNA]</scope>
    <source>
        <strain evidence="15">SNUG30370</strain>
    </source>
</reference>
<keyword evidence="7 12" id="KW-0489">Methyltransferase</keyword>
<organism evidence="14 15">
    <name type="scientific">Faecalibacillus faecis</name>
    <dbReference type="NCBI Taxonomy" id="1982628"/>
    <lineage>
        <taxon>Bacteria</taxon>
        <taxon>Bacillati</taxon>
        <taxon>Bacillota</taxon>
        <taxon>Erysipelotrichia</taxon>
        <taxon>Erysipelotrichales</taxon>
        <taxon>Coprobacillaceae</taxon>
        <taxon>Faecalibacillus</taxon>
    </lineage>
</organism>
<keyword evidence="15" id="KW-1185">Reference proteome</keyword>
<evidence type="ECO:0000313" key="15">
    <source>
        <dbReference type="Proteomes" id="UP000241201"/>
    </source>
</evidence>
<comment type="caution">
    <text evidence="14">The sequence shown here is derived from an EMBL/GenBank/DDBJ whole genome shotgun (WGS) entry which is preliminary data.</text>
</comment>
<evidence type="ECO:0000256" key="1">
    <source>
        <dbReference type="ARBA" id="ARBA00004496"/>
    </source>
</evidence>
<evidence type="ECO:0000256" key="2">
    <source>
        <dbReference type="ARBA" id="ARBA00005528"/>
    </source>
</evidence>
<evidence type="ECO:0000256" key="11">
    <source>
        <dbReference type="ARBA" id="ARBA00047944"/>
    </source>
</evidence>
<dbReference type="PANTHER" id="PTHR30027:SF3">
    <property type="entry name" value="16S RRNA (URACIL(1498)-N(3))-METHYLTRANSFERASE"/>
    <property type="match status" value="1"/>
</dbReference>
<evidence type="ECO:0000259" key="13">
    <source>
        <dbReference type="Pfam" id="PF04452"/>
    </source>
</evidence>
<dbReference type="GO" id="GO:0005737">
    <property type="term" value="C:cytoplasm"/>
    <property type="evidence" value="ECO:0007669"/>
    <property type="project" value="UniProtKB-SubCell"/>
</dbReference>
<evidence type="ECO:0000313" key="14">
    <source>
        <dbReference type="EMBL" id="PST40779.1"/>
    </source>
</evidence>
<evidence type="ECO:0000256" key="3">
    <source>
        <dbReference type="ARBA" id="ARBA00012328"/>
    </source>
</evidence>